<dbReference type="AlphaFoldDB" id="A0AA36MRJ0"/>
<feature type="region of interest" description="Disordered" evidence="2">
    <location>
        <begin position="183"/>
        <end position="203"/>
    </location>
</feature>
<feature type="compositionally biased region" description="Basic and acidic residues" evidence="2">
    <location>
        <begin position="22"/>
        <end position="31"/>
    </location>
</feature>
<feature type="compositionally biased region" description="Low complexity" evidence="2">
    <location>
        <begin position="184"/>
        <end position="203"/>
    </location>
</feature>
<feature type="coiled-coil region" evidence="1">
    <location>
        <begin position="342"/>
        <end position="369"/>
    </location>
</feature>
<evidence type="ECO:0000313" key="3">
    <source>
        <dbReference type="EMBL" id="CAJ1377488.1"/>
    </source>
</evidence>
<dbReference type="EMBL" id="CAUJNA010000467">
    <property type="protein sequence ID" value="CAJ1377488.1"/>
    <property type="molecule type" value="Genomic_DNA"/>
</dbReference>
<feature type="compositionally biased region" description="Low complexity" evidence="2">
    <location>
        <begin position="83"/>
        <end position="93"/>
    </location>
</feature>
<comment type="caution">
    <text evidence="3">The sequence shown here is derived from an EMBL/GenBank/DDBJ whole genome shotgun (WGS) entry which is preliminary data.</text>
</comment>
<reference evidence="3" key="1">
    <citation type="submission" date="2023-08" db="EMBL/GenBank/DDBJ databases">
        <authorList>
            <person name="Chen Y."/>
            <person name="Shah S."/>
            <person name="Dougan E. K."/>
            <person name="Thang M."/>
            <person name="Chan C."/>
        </authorList>
    </citation>
    <scope>NUCLEOTIDE SEQUENCE</scope>
</reference>
<feature type="region of interest" description="Disordered" evidence="2">
    <location>
        <begin position="226"/>
        <end position="309"/>
    </location>
</feature>
<dbReference type="GO" id="GO:0051015">
    <property type="term" value="F:actin filament binding"/>
    <property type="evidence" value="ECO:0007669"/>
    <property type="project" value="TreeGrafter"/>
</dbReference>
<evidence type="ECO:0000256" key="2">
    <source>
        <dbReference type="SAM" id="MobiDB-lite"/>
    </source>
</evidence>
<evidence type="ECO:0000256" key="1">
    <source>
        <dbReference type="SAM" id="Coils"/>
    </source>
</evidence>
<evidence type="ECO:0000313" key="4">
    <source>
        <dbReference type="Proteomes" id="UP001178507"/>
    </source>
</evidence>
<keyword evidence="4" id="KW-1185">Reference proteome</keyword>
<dbReference type="Proteomes" id="UP001178507">
    <property type="component" value="Unassembled WGS sequence"/>
</dbReference>
<feature type="compositionally biased region" description="Low complexity" evidence="2">
    <location>
        <begin position="53"/>
        <end position="62"/>
    </location>
</feature>
<gene>
    <name evidence="3" type="ORF">EVOR1521_LOCUS6270</name>
</gene>
<feature type="compositionally biased region" description="Basic and acidic residues" evidence="2">
    <location>
        <begin position="226"/>
        <end position="235"/>
    </location>
</feature>
<dbReference type="PANTHER" id="PTHR45615:SF40">
    <property type="entry name" value="MYOSIN HEAVY CHAIN, NON-MUSCLE"/>
    <property type="match status" value="1"/>
</dbReference>
<dbReference type="GO" id="GO:0005737">
    <property type="term" value="C:cytoplasm"/>
    <property type="evidence" value="ECO:0007669"/>
    <property type="project" value="TreeGrafter"/>
</dbReference>
<name>A0AA36MRJ0_9DINO</name>
<organism evidence="3 4">
    <name type="scientific">Effrenium voratum</name>
    <dbReference type="NCBI Taxonomy" id="2562239"/>
    <lineage>
        <taxon>Eukaryota</taxon>
        <taxon>Sar</taxon>
        <taxon>Alveolata</taxon>
        <taxon>Dinophyceae</taxon>
        <taxon>Suessiales</taxon>
        <taxon>Symbiodiniaceae</taxon>
        <taxon>Effrenium</taxon>
    </lineage>
</organism>
<dbReference type="GO" id="GO:0032982">
    <property type="term" value="C:myosin filament"/>
    <property type="evidence" value="ECO:0007669"/>
    <property type="project" value="TreeGrafter"/>
</dbReference>
<sequence>MQFLSALRGKSTGPKPKMQSARAEKRDDRDAAGQQQQIQRLEVEVAQASEALAAARGGAQEARAQDQRWQQELARAKEDEARALQSELAAQAREAAKEEQLQAKAAAARGRRDELAQRAARLQEEVRQLPDLRTSEQRAAELRLEKSQLEERAQEKQREEALLAAACRQLWEDEAIRAEELRSSELGAEASSGSSSDQSEAPEGAIDYDRLREVWHLEAEVRSAKEEVQRLRAEARPPAPRQARRPSLPRASDASLHPAEVLDSPPSPRQLTSQLALAERRPSIAASSGSVRPSSERRSVLTEPPPAGLFAGSSQLDAVLQESKTRLRTTLQQQWHSSQEMLQSLRWGIAEAEEQLRAEQQKRPLASEAVASSISAHLAPVSKTLLDLKQGQMANSEKMQGMEEKTEKMWAEMQAVLNFQGSILTSEKRRKQIEFRDALKVVRRCWDGKVATQESGLKGVMARLWGSRLTSNARRSAKPGEWLRMHGSKSWFAKLRVEIGKREGLKLWQKSSSIVGMDGILSLPEFLNTTGLLVGWVILLPKAALVKNATLLSCVLEAGNLKLAQEAMFVGTKLKLSADDDHQVDRSSKLKMFSSLVTASIPWLLCILRPTRPTFHKLLSWLLRVTVHWWRDVQGLFNGGEIWLAVCWEEHVVVARLSRTCGWEQWTAGQLAHARLSLAEYPSRKVCSITIWSFTLTMSQEPHSRPSQDKRVQLEAIFLKSVGESLPREGWVELMCLLVGKPRAADLLKELGNTREISVSDFLDLLFDKVPASVTGMHQNEKPQATSTEAAQLGTAQAYAALPTQELHQELPPPFAPELHGESPEVQAELDEAAPKLLSTEDAEAGEKEL</sequence>
<dbReference type="PANTHER" id="PTHR45615">
    <property type="entry name" value="MYOSIN HEAVY CHAIN, NON-MUSCLE"/>
    <property type="match status" value="1"/>
</dbReference>
<dbReference type="GO" id="GO:0016460">
    <property type="term" value="C:myosin II complex"/>
    <property type="evidence" value="ECO:0007669"/>
    <property type="project" value="TreeGrafter"/>
</dbReference>
<feature type="region of interest" description="Disordered" evidence="2">
    <location>
        <begin position="53"/>
        <end position="115"/>
    </location>
</feature>
<accession>A0AA36MRJ0</accession>
<dbReference type="GO" id="GO:0000146">
    <property type="term" value="F:microfilament motor activity"/>
    <property type="evidence" value="ECO:0007669"/>
    <property type="project" value="TreeGrafter"/>
</dbReference>
<keyword evidence="1" id="KW-0175">Coiled coil</keyword>
<protein>
    <submittedName>
        <fullName evidence="3">Uncharacterized protein</fullName>
    </submittedName>
</protein>
<proteinExistence type="predicted"/>
<feature type="region of interest" description="Disordered" evidence="2">
    <location>
        <begin position="1"/>
        <end position="39"/>
    </location>
</feature>
<feature type="region of interest" description="Disordered" evidence="2">
    <location>
        <begin position="804"/>
        <end position="850"/>
    </location>
</feature>